<protein>
    <recommendedName>
        <fullName evidence="3">DUF3024 domain-containing protein</fullName>
    </recommendedName>
</protein>
<organism evidence="1 2">
    <name type="scientific">Nocardioides zeae</name>
    <dbReference type="NCBI Taxonomy" id="1457234"/>
    <lineage>
        <taxon>Bacteria</taxon>
        <taxon>Bacillati</taxon>
        <taxon>Actinomycetota</taxon>
        <taxon>Actinomycetes</taxon>
        <taxon>Propionibacteriales</taxon>
        <taxon>Nocardioidaceae</taxon>
        <taxon>Nocardioides</taxon>
    </lineage>
</organism>
<keyword evidence="2" id="KW-1185">Reference proteome</keyword>
<gene>
    <name evidence="1" type="ORF">G3T38_16900</name>
</gene>
<proteinExistence type="predicted"/>
<evidence type="ECO:0000313" key="1">
    <source>
        <dbReference type="EMBL" id="NEN79948.1"/>
    </source>
</evidence>
<reference evidence="1 2" key="1">
    <citation type="journal article" date="2014" name="Int. J. Syst. Evol. Microbiol.">
        <title>Nocardioides zeae sp. nov., isolated from the stem of Zea mays.</title>
        <authorList>
            <person name="Glaeser S.P."/>
            <person name="McInroy J.A."/>
            <person name="Busse H.J."/>
            <person name="Kampfer P."/>
        </authorList>
    </citation>
    <scope>NUCLEOTIDE SEQUENCE [LARGE SCALE GENOMIC DNA]</scope>
    <source>
        <strain evidence="1 2">JCM 30728</strain>
    </source>
</reference>
<dbReference type="Proteomes" id="UP000468687">
    <property type="component" value="Unassembled WGS sequence"/>
</dbReference>
<evidence type="ECO:0000313" key="2">
    <source>
        <dbReference type="Proteomes" id="UP000468687"/>
    </source>
</evidence>
<dbReference type="EMBL" id="JAAGXA010000013">
    <property type="protein sequence ID" value="NEN79948.1"/>
    <property type="molecule type" value="Genomic_DNA"/>
</dbReference>
<name>A0A6P0HMP2_9ACTN</name>
<dbReference type="RefSeq" id="WP_163773498.1">
    <property type="nucleotide sequence ID" value="NZ_JAAGXA010000013.1"/>
</dbReference>
<evidence type="ECO:0008006" key="3">
    <source>
        <dbReference type="Google" id="ProtNLM"/>
    </source>
</evidence>
<dbReference type="AlphaFoldDB" id="A0A6P0HMP2"/>
<accession>A0A6P0HMP2</accession>
<comment type="caution">
    <text evidence="1">The sequence shown here is derived from an EMBL/GenBank/DDBJ whole genome shotgun (WGS) entry which is preliminary data.</text>
</comment>
<sequence>MKLANHEDIVQAIHDCREVVVEWRSQDDGGTIQRRRCAPMDYALSRRFHDQAPRYHFFDFESDSGWNHPLSLLSSQIERVEVLESTFDPAMFVTWDTRRSPWVLPRSTWGDHN</sequence>